<feature type="compositionally biased region" description="Low complexity" evidence="10">
    <location>
        <begin position="532"/>
        <end position="547"/>
    </location>
</feature>
<dbReference type="PANTHER" id="PTHR45718:SF8">
    <property type="entry name" value="GLIS FAMILY ZINC FINGER 2"/>
    <property type="match status" value="1"/>
</dbReference>
<dbReference type="InterPro" id="IPR056436">
    <property type="entry name" value="Znf-C2H2_ZIC1-5/GLI1-3-like"/>
</dbReference>
<reference evidence="12" key="1">
    <citation type="journal article" date="2016" name="Proc. Natl. Acad. Sci. U.S.A.">
        <title>Lipid metabolic changes in an early divergent fungus govern the establishment of a mutualistic symbiosis with endobacteria.</title>
        <authorList>
            <person name="Lastovetsky O.A."/>
            <person name="Gaspar M.L."/>
            <person name="Mondo S.J."/>
            <person name="LaButti K.M."/>
            <person name="Sandor L."/>
            <person name="Grigoriev I.V."/>
            <person name="Henry S.A."/>
            <person name="Pawlowska T.E."/>
        </authorList>
    </citation>
    <scope>NUCLEOTIDE SEQUENCE [LARGE SCALE GENOMIC DNA]</scope>
    <source>
        <strain evidence="12">ATCC 52814</strain>
    </source>
</reference>
<keyword evidence="8" id="KW-0539">Nucleus</keyword>
<keyword evidence="6" id="KW-0862">Zinc</keyword>
<feature type="compositionally biased region" description="Polar residues" evidence="10">
    <location>
        <begin position="501"/>
        <end position="513"/>
    </location>
</feature>
<feature type="region of interest" description="Disordered" evidence="10">
    <location>
        <begin position="142"/>
        <end position="162"/>
    </location>
</feature>
<accession>A0A1X0QMA6</accession>
<keyword evidence="4" id="KW-0677">Repeat</keyword>
<dbReference type="OrthoDB" id="654211at2759"/>
<dbReference type="Pfam" id="PF00096">
    <property type="entry name" value="zf-C2H2"/>
    <property type="match status" value="2"/>
</dbReference>
<evidence type="ECO:0000256" key="3">
    <source>
        <dbReference type="ARBA" id="ARBA00022723"/>
    </source>
</evidence>
<feature type="compositionally biased region" description="Acidic residues" evidence="10">
    <location>
        <begin position="285"/>
        <end position="297"/>
    </location>
</feature>
<dbReference type="PROSITE" id="PS00028">
    <property type="entry name" value="ZINC_FINGER_C2H2_1"/>
    <property type="match status" value="3"/>
</dbReference>
<evidence type="ECO:0000256" key="7">
    <source>
        <dbReference type="ARBA" id="ARBA00023125"/>
    </source>
</evidence>
<comment type="similarity">
    <text evidence="2">Belongs to the GLI C2H2-type zinc-finger protein family.</text>
</comment>
<evidence type="ECO:0000256" key="8">
    <source>
        <dbReference type="ARBA" id="ARBA00023242"/>
    </source>
</evidence>
<dbReference type="EMBL" id="KV922239">
    <property type="protein sequence ID" value="ORE00874.1"/>
    <property type="molecule type" value="Genomic_DNA"/>
</dbReference>
<evidence type="ECO:0000256" key="9">
    <source>
        <dbReference type="PROSITE-ProRule" id="PRU00042"/>
    </source>
</evidence>
<proteinExistence type="inferred from homology"/>
<feature type="compositionally biased region" description="Basic and acidic residues" evidence="10">
    <location>
        <begin position="246"/>
        <end position="256"/>
    </location>
</feature>
<sequence>MAQQIAQQYAIIQHQQVVNEHILQSQQSAQSVQPQSQPMPIQHQFLMNNDPGQPPAVPSQETPHVVLSQMSMLSPSSPNPSLVNNLAHANGNTTATTTPVAAPTSSLQNAIFHQHIHRSNFVNESNKRPATGQPTLIERKKSRRHTVSNGQPPVLSIDTKDIPALSSSPRSAVVLVPAQTFTRSEERKAFIDQQKKSLGTIKIPPPPTPQELGMVQSASAISAKDYEGLTRAQLISRLIKLETEKIQNDNSDNKEKDEEEDASPSDNQESKADSATIDEDKSTVDEEEEEEEESVVEEEPKTEKMQCKWRDCGIYLDELQKLITHINTEHVGSGKASYSCEWENCPRKEKPFTKRHKMYNHLRTHTGERPFVCTQDGCGKKFSRPDSLTTHIKTHSNVRPYTCYVKNCGKSYYHARSLRKHEKTHEESPTAMLSTPNSNIQYSGVSPAATSTNSTPFSNNMPGHIQVDYLNSPIQHSPLPVQTPSLPNSPHPPVPQQQQQNFTMLQSQTSSPVNKPYTPPNHMLSFSPAGMVEQQQQQNNELSINQQQQQLLDSVNQQHNTAFGYGQQQ</sequence>
<dbReference type="PROSITE" id="PS50157">
    <property type="entry name" value="ZINC_FINGER_C2H2_2"/>
    <property type="match status" value="3"/>
</dbReference>
<dbReference type="SMART" id="SM00355">
    <property type="entry name" value="ZnF_C2H2"/>
    <property type="match status" value="4"/>
</dbReference>
<protein>
    <recommendedName>
        <fullName evidence="11">C2H2-type domain-containing protein</fullName>
    </recommendedName>
</protein>
<comment type="subcellular location">
    <subcellularLocation>
        <location evidence="1">Nucleus</location>
    </subcellularLocation>
</comment>
<dbReference type="GO" id="GO:0000981">
    <property type="term" value="F:DNA-binding transcription factor activity, RNA polymerase II-specific"/>
    <property type="evidence" value="ECO:0007669"/>
    <property type="project" value="TreeGrafter"/>
</dbReference>
<evidence type="ECO:0000256" key="2">
    <source>
        <dbReference type="ARBA" id="ARBA00010831"/>
    </source>
</evidence>
<feature type="region of interest" description="Disordered" evidence="10">
    <location>
        <begin position="474"/>
        <end position="547"/>
    </location>
</feature>
<evidence type="ECO:0000256" key="1">
    <source>
        <dbReference type="ARBA" id="ARBA00004123"/>
    </source>
</evidence>
<organism evidence="12">
    <name type="scientific">Rhizopus microsporus var. microsporus</name>
    <dbReference type="NCBI Taxonomy" id="86635"/>
    <lineage>
        <taxon>Eukaryota</taxon>
        <taxon>Fungi</taxon>
        <taxon>Fungi incertae sedis</taxon>
        <taxon>Mucoromycota</taxon>
        <taxon>Mucoromycotina</taxon>
        <taxon>Mucoromycetes</taxon>
        <taxon>Mucorales</taxon>
        <taxon>Mucorineae</taxon>
        <taxon>Rhizopodaceae</taxon>
        <taxon>Rhizopus</taxon>
    </lineage>
</organism>
<dbReference type="SUPFAM" id="SSF57667">
    <property type="entry name" value="beta-beta-alpha zinc fingers"/>
    <property type="match status" value="3"/>
</dbReference>
<feature type="compositionally biased region" description="Basic and acidic residues" evidence="10">
    <location>
        <begin position="268"/>
        <end position="284"/>
    </location>
</feature>
<keyword evidence="3" id="KW-0479">Metal-binding</keyword>
<dbReference type="InterPro" id="IPR043359">
    <property type="entry name" value="GLI-like"/>
</dbReference>
<dbReference type="PANTHER" id="PTHR45718">
    <property type="entry name" value="TRANSCRIPTIONAL ACTIVATOR CUBITUS INTERRUPTUS"/>
    <property type="match status" value="1"/>
</dbReference>
<feature type="region of interest" description="Disordered" evidence="10">
    <location>
        <begin position="445"/>
        <end position="464"/>
    </location>
</feature>
<evidence type="ECO:0000259" key="11">
    <source>
        <dbReference type="PROSITE" id="PS50157"/>
    </source>
</evidence>
<evidence type="ECO:0000256" key="4">
    <source>
        <dbReference type="ARBA" id="ARBA00022737"/>
    </source>
</evidence>
<feature type="domain" description="C2H2-type" evidence="11">
    <location>
        <begin position="371"/>
        <end position="400"/>
    </location>
</feature>
<dbReference type="FunFam" id="3.30.160.60:FF:000125">
    <property type="entry name" value="Putative zinc finger protein 143"/>
    <property type="match status" value="1"/>
</dbReference>
<evidence type="ECO:0000313" key="12">
    <source>
        <dbReference type="EMBL" id="ORE00874.1"/>
    </source>
</evidence>
<dbReference type="GO" id="GO:0005634">
    <property type="term" value="C:nucleus"/>
    <property type="evidence" value="ECO:0007669"/>
    <property type="project" value="UniProtKB-SubCell"/>
</dbReference>
<dbReference type="InterPro" id="IPR036236">
    <property type="entry name" value="Znf_C2H2_sf"/>
</dbReference>
<evidence type="ECO:0000256" key="6">
    <source>
        <dbReference type="ARBA" id="ARBA00022833"/>
    </source>
</evidence>
<dbReference type="Pfam" id="PF23561">
    <property type="entry name" value="zf-C2H2_15"/>
    <property type="match status" value="1"/>
</dbReference>
<dbReference type="GO" id="GO:0000978">
    <property type="term" value="F:RNA polymerase II cis-regulatory region sequence-specific DNA binding"/>
    <property type="evidence" value="ECO:0007669"/>
    <property type="project" value="TreeGrafter"/>
</dbReference>
<dbReference type="Proteomes" id="UP000242414">
    <property type="component" value="Unassembled WGS sequence"/>
</dbReference>
<feature type="region of interest" description="Disordered" evidence="10">
    <location>
        <begin position="246"/>
        <end position="302"/>
    </location>
</feature>
<gene>
    <name evidence="12" type="ORF">BCV72DRAFT_283095</name>
</gene>
<dbReference type="VEuPathDB" id="FungiDB:BCV72DRAFT_283095"/>
<keyword evidence="7" id="KW-0238">DNA-binding</keyword>
<feature type="domain" description="C2H2-type" evidence="11">
    <location>
        <begin position="338"/>
        <end position="370"/>
    </location>
</feature>
<dbReference type="InterPro" id="IPR013087">
    <property type="entry name" value="Znf_C2H2_type"/>
</dbReference>
<name>A0A1X0QMA6_RHIZD</name>
<dbReference type="AlphaFoldDB" id="A0A1X0QMA6"/>
<keyword evidence="5 9" id="KW-0863">Zinc-finger</keyword>
<dbReference type="Gene3D" id="3.30.160.60">
    <property type="entry name" value="Classic Zinc Finger"/>
    <property type="match status" value="4"/>
</dbReference>
<evidence type="ECO:0000256" key="10">
    <source>
        <dbReference type="SAM" id="MobiDB-lite"/>
    </source>
</evidence>
<dbReference type="GO" id="GO:0008270">
    <property type="term" value="F:zinc ion binding"/>
    <property type="evidence" value="ECO:0007669"/>
    <property type="project" value="UniProtKB-KW"/>
</dbReference>
<feature type="domain" description="C2H2-type" evidence="11">
    <location>
        <begin position="401"/>
        <end position="430"/>
    </location>
</feature>
<evidence type="ECO:0000256" key="5">
    <source>
        <dbReference type="ARBA" id="ARBA00022771"/>
    </source>
</evidence>
<feature type="region of interest" description="Disordered" evidence="10">
    <location>
        <begin position="419"/>
        <end position="438"/>
    </location>
</feature>
<feature type="compositionally biased region" description="Polar residues" evidence="10">
    <location>
        <begin position="445"/>
        <end position="461"/>
    </location>
</feature>